<evidence type="ECO:0000313" key="2">
    <source>
        <dbReference type="Proteomes" id="UP001595872"/>
    </source>
</evidence>
<name>A0ABV9TUL6_9ACTN</name>
<dbReference type="RefSeq" id="WP_378252730.1">
    <property type="nucleotide sequence ID" value="NZ_JBHSIT010000002.1"/>
</dbReference>
<gene>
    <name evidence="1" type="ORF">ACFPCY_06650</name>
</gene>
<comment type="caution">
    <text evidence="1">The sequence shown here is derived from an EMBL/GenBank/DDBJ whole genome shotgun (WGS) entry which is preliminary data.</text>
</comment>
<dbReference type="Proteomes" id="UP001595872">
    <property type="component" value="Unassembled WGS sequence"/>
</dbReference>
<evidence type="ECO:0000313" key="1">
    <source>
        <dbReference type="EMBL" id="MFC4906990.1"/>
    </source>
</evidence>
<sequence>MKFVPSALRRRLGWRAQAVIAGAGALLATAGDYRAGVLAAHIPVMLTRLNASALTAPALPDGKVSFAFYGVLDEPGDVRVVQADLDAGDVLFVEMLIPKLPPETGIAPELLPSLTLVAPSGERRVFTAHRRETFDEPYTDTSYLSYSVGRMAAEAGTYTMEITGEVPARFVLAVGEEERPGEVLKATIGDIPDVHEWYRTPPGASAPETAGRAG</sequence>
<accession>A0ABV9TUL6</accession>
<proteinExistence type="predicted"/>
<organism evidence="1 2">
    <name type="scientific">Actinomadura gamaensis</name>
    <dbReference type="NCBI Taxonomy" id="1763541"/>
    <lineage>
        <taxon>Bacteria</taxon>
        <taxon>Bacillati</taxon>
        <taxon>Actinomycetota</taxon>
        <taxon>Actinomycetes</taxon>
        <taxon>Streptosporangiales</taxon>
        <taxon>Thermomonosporaceae</taxon>
        <taxon>Actinomadura</taxon>
    </lineage>
</organism>
<dbReference type="EMBL" id="JBHSIT010000002">
    <property type="protein sequence ID" value="MFC4906990.1"/>
    <property type="molecule type" value="Genomic_DNA"/>
</dbReference>
<protein>
    <submittedName>
        <fullName evidence="1">Uncharacterized protein</fullName>
    </submittedName>
</protein>
<keyword evidence="2" id="KW-1185">Reference proteome</keyword>
<reference evidence="2" key="1">
    <citation type="journal article" date="2019" name="Int. J. Syst. Evol. Microbiol.">
        <title>The Global Catalogue of Microorganisms (GCM) 10K type strain sequencing project: providing services to taxonomists for standard genome sequencing and annotation.</title>
        <authorList>
            <consortium name="The Broad Institute Genomics Platform"/>
            <consortium name="The Broad Institute Genome Sequencing Center for Infectious Disease"/>
            <person name="Wu L."/>
            <person name="Ma J."/>
        </authorList>
    </citation>
    <scope>NUCLEOTIDE SEQUENCE [LARGE SCALE GENOMIC DNA]</scope>
    <source>
        <strain evidence="2">KLKA75</strain>
    </source>
</reference>